<name>A0A3D9KZ13_MARFU</name>
<dbReference type="RefSeq" id="WP_115869370.1">
    <property type="nucleotide sequence ID" value="NZ_QREG01000018.1"/>
</dbReference>
<comment type="caution">
    <text evidence="1">The sequence shown here is derived from an EMBL/GenBank/DDBJ whole genome shotgun (WGS) entry which is preliminary data.</text>
</comment>
<reference evidence="1 2" key="1">
    <citation type="submission" date="2018-07" db="EMBL/GenBank/DDBJ databases">
        <title>Genomic Encyclopedia of Type Strains, Phase IV (KMG-IV): sequencing the most valuable type-strain genomes for metagenomic binning, comparative biology and taxonomic classification.</title>
        <authorList>
            <person name="Goeker M."/>
        </authorList>
    </citation>
    <scope>NUCLEOTIDE SEQUENCE [LARGE SCALE GENOMIC DNA]</scope>
    <source>
        <strain evidence="1 2">DSM 4134</strain>
    </source>
</reference>
<evidence type="ECO:0000313" key="1">
    <source>
        <dbReference type="EMBL" id="RED95289.1"/>
    </source>
</evidence>
<organism evidence="1 2">
    <name type="scientific">Marinoscillum furvescens DSM 4134</name>
    <dbReference type="NCBI Taxonomy" id="1122208"/>
    <lineage>
        <taxon>Bacteria</taxon>
        <taxon>Pseudomonadati</taxon>
        <taxon>Bacteroidota</taxon>
        <taxon>Cytophagia</taxon>
        <taxon>Cytophagales</taxon>
        <taxon>Reichenbachiellaceae</taxon>
        <taxon>Marinoscillum</taxon>
    </lineage>
</organism>
<dbReference type="EMBL" id="QREG01000018">
    <property type="protein sequence ID" value="RED95289.1"/>
    <property type="molecule type" value="Genomic_DNA"/>
</dbReference>
<dbReference type="OrthoDB" id="6057423at2"/>
<dbReference type="AlphaFoldDB" id="A0A3D9KZ13"/>
<protein>
    <submittedName>
        <fullName evidence="1">Uncharacterized protein</fullName>
    </submittedName>
</protein>
<proteinExistence type="predicted"/>
<sequence length="260" mass="29290">MENLGHIEISITGSRGSIELTPDNYDIREIITILQTAESLLFPTGRKDRPTISYSIEPGSVKHIIKTSLQAVIGFNAVIGQMRSSESVDFLEAQSAQAIENLQENALKNNYELSIKTSVDQSNELKINSKTRYIRTQNIWVDAEFYFYGILTSAGGKNKANVHLDTEDLGSLTIQTDRAFLGEKEENLLYREFGVRAIGKQNVQTTEMDKSSLKLIELIDYSPKYDQNYLSSLMKKASAKWSDVNDADDWLNTIRGNYEA</sequence>
<gene>
    <name evidence="1" type="ORF">C7460_11866</name>
</gene>
<evidence type="ECO:0000313" key="2">
    <source>
        <dbReference type="Proteomes" id="UP000256779"/>
    </source>
</evidence>
<keyword evidence="2" id="KW-1185">Reference proteome</keyword>
<accession>A0A3D9KZ13</accession>
<dbReference type="Proteomes" id="UP000256779">
    <property type="component" value="Unassembled WGS sequence"/>
</dbReference>